<dbReference type="InterPro" id="IPR020568">
    <property type="entry name" value="Ribosomal_Su5_D2-typ_SF"/>
</dbReference>
<dbReference type="SUPFAM" id="SSF54211">
    <property type="entry name" value="Ribosomal protein S5 domain 2-like"/>
    <property type="match status" value="1"/>
</dbReference>
<dbReference type="PRINTS" id="PR00775">
    <property type="entry name" value="HEATSHOCK90"/>
</dbReference>
<keyword evidence="6 8" id="KW-0346">Stress response</keyword>
<feature type="binding site" evidence="9">
    <location>
        <position position="35"/>
    </location>
    <ligand>
        <name>ATP</name>
        <dbReference type="ChEBI" id="CHEBI:30616"/>
    </ligand>
</feature>
<evidence type="ECO:0000256" key="1">
    <source>
        <dbReference type="ARBA" id="ARBA00004496"/>
    </source>
</evidence>
<evidence type="ECO:0000313" key="11">
    <source>
        <dbReference type="EMBL" id="SHO46308.1"/>
    </source>
</evidence>
<dbReference type="PIRSF" id="PIRSF002583">
    <property type="entry name" value="Hsp90"/>
    <property type="match status" value="1"/>
</dbReference>
<feature type="region of interest" description="A; substrate-binding" evidence="8">
    <location>
        <begin position="1"/>
        <end position="323"/>
    </location>
</feature>
<dbReference type="Gene3D" id="3.30.230.80">
    <property type="match status" value="1"/>
</dbReference>
<evidence type="ECO:0000256" key="6">
    <source>
        <dbReference type="ARBA" id="ARBA00023016"/>
    </source>
</evidence>
<dbReference type="NCBIfam" id="NF003555">
    <property type="entry name" value="PRK05218.1"/>
    <property type="match status" value="1"/>
</dbReference>
<dbReference type="GO" id="GO:0005524">
    <property type="term" value="F:ATP binding"/>
    <property type="evidence" value="ECO:0007669"/>
    <property type="project" value="UniProtKB-UniRule"/>
</dbReference>
<keyword evidence="4 8" id="KW-0547">Nucleotide-binding</keyword>
<feature type="binding site" evidence="9">
    <location>
        <position position="39"/>
    </location>
    <ligand>
        <name>ATP</name>
        <dbReference type="ChEBI" id="CHEBI:30616"/>
    </ligand>
</feature>
<feature type="binding site" evidence="9">
    <location>
        <position position="86"/>
    </location>
    <ligand>
        <name>ATP</name>
        <dbReference type="ChEBI" id="CHEBI:30616"/>
    </ligand>
</feature>
<dbReference type="GO" id="GO:0051082">
    <property type="term" value="F:unfolded protein binding"/>
    <property type="evidence" value="ECO:0007669"/>
    <property type="project" value="UniProtKB-UniRule"/>
</dbReference>
<dbReference type="EMBL" id="FRFE01000005">
    <property type="protein sequence ID" value="SHO46308.1"/>
    <property type="molecule type" value="Genomic_DNA"/>
</dbReference>
<evidence type="ECO:0000256" key="9">
    <source>
        <dbReference type="PIRSR" id="PIRSR002583-1"/>
    </source>
</evidence>
<feature type="region of interest" description="Disordered" evidence="10">
    <location>
        <begin position="472"/>
        <end position="494"/>
    </location>
</feature>
<dbReference type="PANTHER" id="PTHR11528">
    <property type="entry name" value="HEAT SHOCK PROTEIN 90 FAMILY MEMBER"/>
    <property type="match status" value="1"/>
</dbReference>
<dbReference type="CDD" id="cd16927">
    <property type="entry name" value="HATPase_Hsp90-like"/>
    <property type="match status" value="1"/>
</dbReference>
<keyword evidence="7 8" id="KW-0143">Chaperone</keyword>
<dbReference type="AlphaFoldDB" id="A0A1M7Y2S8"/>
<protein>
    <recommendedName>
        <fullName evidence="8">Chaperone protein HtpG</fullName>
    </recommendedName>
    <alternativeName>
        <fullName evidence="8">Heat shock protein HtpG</fullName>
    </alternativeName>
    <alternativeName>
        <fullName evidence="8">High temperature protein G</fullName>
    </alternativeName>
</protein>
<feature type="binding site" evidence="9">
    <location>
        <position position="81"/>
    </location>
    <ligand>
        <name>ATP</name>
        <dbReference type="ChEBI" id="CHEBI:30616"/>
    </ligand>
</feature>
<dbReference type="InterPro" id="IPR001404">
    <property type="entry name" value="Hsp90_fam"/>
</dbReference>
<dbReference type="Proteomes" id="UP000184603">
    <property type="component" value="Unassembled WGS sequence"/>
</dbReference>
<dbReference type="SUPFAM" id="SSF110942">
    <property type="entry name" value="HSP90 C-terminal domain"/>
    <property type="match status" value="1"/>
</dbReference>
<dbReference type="GO" id="GO:0140662">
    <property type="term" value="F:ATP-dependent protein folding chaperone"/>
    <property type="evidence" value="ECO:0007669"/>
    <property type="project" value="InterPro"/>
</dbReference>
<dbReference type="Gene3D" id="3.40.50.11260">
    <property type="match status" value="1"/>
</dbReference>
<feature type="binding site" evidence="9">
    <location>
        <begin position="123"/>
        <end position="128"/>
    </location>
    <ligand>
        <name>ATP</name>
        <dbReference type="ChEBI" id="CHEBI:30616"/>
    </ligand>
</feature>
<evidence type="ECO:0000256" key="2">
    <source>
        <dbReference type="ARBA" id="ARBA00008239"/>
    </source>
</evidence>
<dbReference type="Pfam" id="PF00183">
    <property type="entry name" value="HSP90"/>
    <property type="match status" value="1"/>
</dbReference>
<dbReference type="GO" id="GO:0016887">
    <property type="term" value="F:ATP hydrolysis activity"/>
    <property type="evidence" value="ECO:0007669"/>
    <property type="project" value="InterPro"/>
</dbReference>
<comment type="caution">
    <text evidence="8">Lacks conserved residue(s) required for the propagation of feature annotation.</text>
</comment>
<reference evidence="11 12" key="1">
    <citation type="submission" date="2016-12" db="EMBL/GenBank/DDBJ databases">
        <authorList>
            <person name="Song W.-J."/>
            <person name="Kurnit D.M."/>
        </authorList>
    </citation>
    <scope>NUCLEOTIDE SEQUENCE [LARGE SCALE GENOMIC DNA]</scope>
    <source>
        <strain evidence="11 12">DSM 18488</strain>
    </source>
</reference>
<dbReference type="Pfam" id="PF13589">
    <property type="entry name" value="HATPase_c_3"/>
    <property type="match status" value="1"/>
</dbReference>
<feature type="compositionally biased region" description="Acidic residues" evidence="10">
    <location>
        <begin position="478"/>
        <end position="489"/>
    </location>
</feature>
<dbReference type="FunFam" id="3.30.565.10:FF:000009">
    <property type="entry name" value="Molecular chaperone HtpG"/>
    <property type="match status" value="1"/>
</dbReference>
<accession>A0A1M7Y2S8</accession>
<dbReference type="InterPro" id="IPR020575">
    <property type="entry name" value="Hsp90_N"/>
</dbReference>
<comment type="similarity">
    <text evidence="2 8">Belongs to the heat shock protein 90 family.</text>
</comment>
<dbReference type="STRING" id="1121416.SAMN02745220_01420"/>
<dbReference type="OrthoDB" id="9802640at2"/>
<feature type="region of interest" description="C" evidence="8">
    <location>
        <begin position="545"/>
        <end position="626"/>
    </location>
</feature>
<gene>
    <name evidence="8" type="primary">htpG</name>
    <name evidence="11" type="ORF">SAMN02745220_01420</name>
</gene>
<evidence type="ECO:0000313" key="12">
    <source>
        <dbReference type="Proteomes" id="UP000184603"/>
    </source>
</evidence>
<keyword evidence="12" id="KW-1185">Reference proteome</keyword>
<evidence type="ECO:0000256" key="8">
    <source>
        <dbReference type="HAMAP-Rule" id="MF_00505"/>
    </source>
</evidence>
<comment type="function">
    <text evidence="8">Molecular chaperone. Has ATPase activity.</text>
</comment>
<feature type="binding site" evidence="9">
    <location>
        <position position="94"/>
    </location>
    <ligand>
        <name>ATP</name>
        <dbReference type="ChEBI" id="CHEBI:30616"/>
    </ligand>
</feature>
<keyword evidence="5 8" id="KW-0067">ATP-binding</keyword>
<dbReference type="FunFam" id="3.30.230.80:FF:000004">
    <property type="entry name" value="Heat shock protein 75 kDa"/>
    <property type="match status" value="1"/>
</dbReference>
<feature type="binding site" evidence="9">
    <location>
        <position position="173"/>
    </location>
    <ligand>
        <name>ATP</name>
        <dbReference type="ChEBI" id="CHEBI:30616"/>
    </ligand>
</feature>
<evidence type="ECO:0000256" key="3">
    <source>
        <dbReference type="ARBA" id="ARBA00022490"/>
    </source>
</evidence>
<sequence>MTTKTTTHEFQAETKKLLDIVINSLYTERDVFIRELISNASDALEKYRHESLTADEPFDGHVPLEITIALDEKEHTITIADTGIGMNRSELEHNLGTIAHSGSNTFLTHLAEAAKKDVSLIGQFGVGFYAAFMAGKKVRVQSRSWDGSEGHEWVSDGSGTFSITEMEGLRRGTKIIIDLKEDAHDYAQKWMVESIIKRYSSFVPFPIKLEGETVNTVQAIWTRNRSDITEEEYTEFYKFVGNASDEPAYRLHFSADAPLMINALLFVPKENFEMFGFGKMDPGVNLYCQRILIDQHSKNILPEWLRFLKGVVDSEDMPLNISRQALQDNALVSKLRKVVTKRFLKYLDEEAKKDEEKYLEFWKTFGIFLKEGATSDYEFQKELGKLLRFESSKSEAGKPVSLADYVLRMSPEQEAIYYINGPSRVAIEAGPYVEMFKKKGIEIIYTLEPIDDFVLSHLGEFDGKKLVSADRADLDIPQTEEEKSEEAGDAADQKLDADSTETLVSWLKETLKDQVKDVIVSKRLVDSPAMIVNPDGYMTSTMERVLAASRVEKGLGFGGDSKKNLEINPKNAIIKRLAALQKTDSAFAADVALQIYDNAMIQAGLVVDPLVMVERNYKILNRALGE</sequence>
<comment type="subunit">
    <text evidence="8">Homodimer.</text>
</comment>
<evidence type="ECO:0000256" key="7">
    <source>
        <dbReference type="ARBA" id="ARBA00023186"/>
    </source>
</evidence>
<dbReference type="Gene3D" id="3.30.565.10">
    <property type="entry name" value="Histidine kinase-like ATPase, C-terminal domain"/>
    <property type="match status" value="1"/>
</dbReference>
<dbReference type="InterPro" id="IPR036890">
    <property type="entry name" value="HATPase_C_sf"/>
</dbReference>
<dbReference type="Gene3D" id="1.20.120.790">
    <property type="entry name" value="Heat shock protein 90, C-terminal domain"/>
    <property type="match status" value="1"/>
</dbReference>
<keyword evidence="3 8" id="KW-0963">Cytoplasm</keyword>
<feature type="binding site" evidence="9">
    <location>
        <position position="323"/>
    </location>
    <ligand>
        <name>ATP</name>
        <dbReference type="ChEBI" id="CHEBI:30616"/>
    </ligand>
</feature>
<dbReference type="GO" id="GO:0005737">
    <property type="term" value="C:cytoplasm"/>
    <property type="evidence" value="ECO:0007669"/>
    <property type="project" value="UniProtKB-SubCell"/>
</dbReference>
<dbReference type="SUPFAM" id="SSF55874">
    <property type="entry name" value="ATPase domain of HSP90 chaperone/DNA topoisomerase II/histidine kinase"/>
    <property type="match status" value="1"/>
</dbReference>
<evidence type="ECO:0000256" key="5">
    <source>
        <dbReference type="ARBA" id="ARBA00022840"/>
    </source>
</evidence>
<dbReference type="RefSeq" id="WP_073612757.1">
    <property type="nucleotide sequence ID" value="NZ_FRFE01000005.1"/>
</dbReference>
<evidence type="ECO:0000256" key="4">
    <source>
        <dbReference type="ARBA" id="ARBA00022741"/>
    </source>
</evidence>
<dbReference type="HAMAP" id="MF_00505">
    <property type="entry name" value="HSP90"/>
    <property type="match status" value="1"/>
</dbReference>
<proteinExistence type="inferred from homology"/>
<dbReference type="InterPro" id="IPR037196">
    <property type="entry name" value="HSP90_C"/>
</dbReference>
<comment type="subcellular location">
    <subcellularLocation>
        <location evidence="1 8">Cytoplasm</location>
    </subcellularLocation>
</comment>
<organism evidence="11 12">
    <name type="scientific">Desulfopila aestuarii DSM 18488</name>
    <dbReference type="NCBI Taxonomy" id="1121416"/>
    <lineage>
        <taxon>Bacteria</taxon>
        <taxon>Pseudomonadati</taxon>
        <taxon>Thermodesulfobacteriota</taxon>
        <taxon>Desulfobulbia</taxon>
        <taxon>Desulfobulbales</taxon>
        <taxon>Desulfocapsaceae</taxon>
        <taxon>Desulfopila</taxon>
    </lineage>
</organism>
<feature type="binding site" evidence="9">
    <location>
        <begin position="101"/>
        <end position="102"/>
    </location>
    <ligand>
        <name>ATP</name>
        <dbReference type="ChEBI" id="CHEBI:30616"/>
    </ligand>
</feature>
<name>A0A1M7Y2S8_9BACT</name>
<evidence type="ECO:0000256" key="10">
    <source>
        <dbReference type="SAM" id="MobiDB-lite"/>
    </source>
</evidence>